<dbReference type="AlphaFoldDB" id="A0AAJ0CCZ7"/>
<sequence>MSITCLLTLHDRPMQGIFVELQDTNCRQGRFVAYSDELGRVNEWLSLRDGKVRLVPSIQNTGDMHWQMNFHVQPFFGQNRLPEAWRINWVSKKEHTHVALNVDKYVFAISSEDTPDALPSGETIQSHKISVDESPDADATCSQSSSENIRIRVITFLPHDKTQQIATPVSENSAQTESLEATPCVDCRGRKKEASHGWRLRRSARLSKS</sequence>
<evidence type="ECO:0000313" key="1">
    <source>
        <dbReference type="EMBL" id="KAK2590671.1"/>
    </source>
</evidence>
<proteinExistence type="predicted"/>
<reference evidence="1" key="1">
    <citation type="submission" date="2023-06" db="EMBL/GenBank/DDBJ databases">
        <title>Conoideocrella luteorostrata (Hypocreales: Clavicipitaceae), a potential biocontrol fungus for elongate hemlock scale in United States Christmas tree production areas.</title>
        <authorList>
            <person name="Barrett H."/>
            <person name="Lovett B."/>
            <person name="Macias A.M."/>
            <person name="Stajich J.E."/>
            <person name="Kasson M.T."/>
        </authorList>
    </citation>
    <scope>NUCLEOTIDE SEQUENCE</scope>
    <source>
        <strain evidence="1">ARSEF 14590</strain>
    </source>
</reference>
<comment type="caution">
    <text evidence="1">The sequence shown here is derived from an EMBL/GenBank/DDBJ whole genome shotgun (WGS) entry which is preliminary data.</text>
</comment>
<dbReference type="Proteomes" id="UP001251528">
    <property type="component" value="Unassembled WGS sequence"/>
</dbReference>
<protein>
    <submittedName>
        <fullName evidence="1">Uncharacterized protein</fullName>
    </submittedName>
</protein>
<dbReference type="EMBL" id="JASWJB010000410">
    <property type="protein sequence ID" value="KAK2590671.1"/>
    <property type="molecule type" value="Genomic_DNA"/>
</dbReference>
<gene>
    <name evidence="1" type="ORF">QQS21_011651</name>
</gene>
<name>A0AAJ0CCZ7_9HYPO</name>
<keyword evidence="2" id="KW-1185">Reference proteome</keyword>
<organism evidence="1 2">
    <name type="scientific">Conoideocrella luteorostrata</name>
    <dbReference type="NCBI Taxonomy" id="1105319"/>
    <lineage>
        <taxon>Eukaryota</taxon>
        <taxon>Fungi</taxon>
        <taxon>Dikarya</taxon>
        <taxon>Ascomycota</taxon>
        <taxon>Pezizomycotina</taxon>
        <taxon>Sordariomycetes</taxon>
        <taxon>Hypocreomycetidae</taxon>
        <taxon>Hypocreales</taxon>
        <taxon>Clavicipitaceae</taxon>
        <taxon>Conoideocrella</taxon>
    </lineage>
</organism>
<evidence type="ECO:0000313" key="2">
    <source>
        <dbReference type="Proteomes" id="UP001251528"/>
    </source>
</evidence>
<accession>A0AAJ0CCZ7</accession>